<dbReference type="SUPFAM" id="SSF53271">
    <property type="entry name" value="PRTase-like"/>
    <property type="match status" value="1"/>
</dbReference>
<dbReference type="Pfam" id="PF18912">
    <property type="entry name" value="DZR_2"/>
    <property type="match status" value="1"/>
</dbReference>
<evidence type="ECO:0000259" key="2">
    <source>
        <dbReference type="Pfam" id="PF00156"/>
    </source>
</evidence>
<keyword evidence="5" id="KW-1185">Reference proteome</keyword>
<dbReference type="Proteomes" id="UP000500930">
    <property type="component" value="Chromosome"/>
</dbReference>
<dbReference type="KEGG" id="aplt:ANPL_04455"/>
<feature type="domain" description="Phosphoribosyltransferase" evidence="2">
    <location>
        <begin position="160"/>
        <end position="245"/>
    </location>
</feature>
<dbReference type="CDD" id="cd06223">
    <property type="entry name" value="PRTases_typeI"/>
    <property type="match status" value="1"/>
</dbReference>
<dbReference type="InterPro" id="IPR000836">
    <property type="entry name" value="PRTase_dom"/>
</dbReference>
<dbReference type="EMBL" id="CP046391">
    <property type="protein sequence ID" value="QJC27934.1"/>
    <property type="molecule type" value="Genomic_DNA"/>
</dbReference>
<evidence type="ECO:0000256" key="1">
    <source>
        <dbReference type="ARBA" id="ARBA00008007"/>
    </source>
</evidence>
<name>A0A858PZE7_9RICK</name>
<dbReference type="InterPro" id="IPR044005">
    <property type="entry name" value="DZR_2"/>
</dbReference>
<dbReference type="PANTHER" id="PTHR47505:SF1">
    <property type="entry name" value="DNA UTILIZATION PROTEIN YHGH"/>
    <property type="match status" value="1"/>
</dbReference>
<dbReference type="InterPro" id="IPR051910">
    <property type="entry name" value="ComF/GntX_DNA_util-trans"/>
</dbReference>
<gene>
    <name evidence="4" type="ORF">ANPL_04455</name>
</gene>
<dbReference type="AlphaFoldDB" id="A0A858PZE7"/>
<organism evidence="4 5">
    <name type="scientific">Anaplasma platys</name>
    <dbReference type="NCBI Taxonomy" id="949"/>
    <lineage>
        <taxon>Bacteria</taxon>
        <taxon>Pseudomonadati</taxon>
        <taxon>Pseudomonadota</taxon>
        <taxon>Alphaproteobacteria</taxon>
        <taxon>Rickettsiales</taxon>
        <taxon>Anaplasmataceae</taxon>
        <taxon>Anaplasma</taxon>
    </lineage>
</organism>
<comment type="similarity">
    <text evidence="1">Belongs to the ComF/GntX family.</text>
</comment>
<feature type="domain" description="Double zinc ribbon" evidence="3">
    <location>
        <begin position="25"/>
        <end position="79"/>
    </location>
</feature>
<dbReference type="RefSeq" id="WP_338022647.1">
    <property type="nucleotide sequence ID" value="NZ_CP046391.1"/>
</dbReference>
<dbReference type="InterPro" id="IPR029057">
    <property type="entry name" value="PRTase-like"/>
</dbReference>
<dbReference type="Pfam" id="PF00156">
    <property type="entry name" value="Pribosyltran"/>
    <property type="match status" value="1"/>
</dbReference>
<protein>
    <submittedName>
        <fullName evidence="4">ComF family protein</fullName>
    </submittedName>
</protein>
<evidence type="ECO:0000313" key="5">
    <source>
        <dbReference type="Proteomes" id="UP000500930"/>
    </source>
</evidence>
<accession>A0A858PZE7</accession>
<evidence type="ECO:0000259" key="3">
    <source>
        <dbReference type="Pfam" id="PF18912"/>
    </source>
</evidence>
<dbReference type="PANTHER" id="PTHR47505">
    <property type="entry name" value="DNA UTILIZATION PROTEIN YHGH"/>
    <property type="match status" value="1"/>
</dbReference>
<evidence type="ECO:0000313" key="4">
    <source>
        <dbReference type="EMBL" id="QJC27934.1"/>
    </source>
</evidence>
<reference evidence="4 5" key="1">
    <citation type="journal article" date="2020" name="Pathogens">
        <title>First Whole Genome Sequence of Anaplasma platys, an Obligate Intracellular Rickettsial Pathogen of Dogs.</title>
        <authorList>
            <person name="Llanes A."/>
            <person name="Rajeev S."/>
        </authorList>
    </citation>
    <scope>NUCLEOTIDE SEQUENCE [LARGE SCALE GENOMIC DNA]</scope>
    <source>
        <strain evidence="4 5">S3</strain>
    </source>
</reference>
<proteinExistence type="inferred from homology"/>
<sequence>MLSQLYTRYRTTALARGLGAIRSFILQVFFPKICANCSSVCEASSIVCSACYQNISFIERPLCVLCAMPLDNTTCSKCIHCVAKPSYIAEIAAVFEYNAHAQNMVLRLKYFDDTTHVAGYAQWMYHKGFALLHRADLIVPVPIHRLRLLSRKYNQSVLLARQIGWLSSKPLEVFALRKTRNTLPQNSLTAAQRAQNVLGSFTVTDARLVRGKVVILVDDVITTGATIQACAHALIDAGAREVLALTLGRTLPGYR</sequence>
<dbReference type="Gene3D" id="3.40.50.2020">
    <property type="match status" value="1"/>
</dbReference>